<dbReference type="GeneID" id="99793413"/>
<gene>
    <name evidence="1" type="ORF">F7R21_28045</name>
</gene>
<evidence type="ECO:0000313" key="2">
    <source>
        <dbReference type="Proteomes" id="UP000430232"/>
    </source>
</evidence>
<keyword evidence="2" id="KW-1185">Reference proteome</keyword>
<proteinExistence type="predicted"/>
<organism evidence="1 2">
    <name type="scientific">Burkholderia latens</name>
    <dbReference type="NCBI Taxonomy" id="488446"/>
    <lineage>
        <taxon>Bacteria</taxon>
        <taxon>Pseudomonadati</taxon>
        <taxon>Pseudomonadota</taxon>
        <taxon>Betaproteobacteria</taxon>
        <taxon>Burkholderiales</taxon>
        <taxon>Burkholderiaceae</taxon>
        <taxon>Burkholderia</taxon>
        <taxon>Burkholderia cepacia complex</taxon>
    </lineage>
</organism>
<accession>A0A6H9TE43</accession>
<dbReference type="Proteomes" id="UP000430232">
    <property type="component" value="Unassembled WGS sequence"/>
</dbReference>
<name>A0A6H9TE43_9BURK</name>
<protein>
    <submittedName>
        <fullName evidence="1">Uncharacterized protein</fullName>
    </submittedName>
</protein>
<evidence type="ECO:0000313" key="1">
    <source>
        <dbReference type="EMBL" id="KAB0633301.1"/>
    </source>
</evidence>
<dbReference type="RefSeq" id="WP_151067589.1">
    <property type="nucleotide sequence ID" value="NZ_CABVPL010000077.1"/>
</dbReference>
<dbReference type="AlphaFoldDB" id="A0A6H9TE43"/>
<reference evidence="1 2" key="1">
    <citation type="submission" date="2019-09" db="EMBL/GenBank/DDBJ databases">
        <title>Draft genome sequences of 48 bacterial type strains from the CCUG.</title>
        <authorList>
            <person name="Tunovic T."/>
            <person name="Pineiro-Iglesias B."/>
            <person name="Unosson C."/>
            <person name="Inganas E."/>
            <person name="Ohlen M."/>
            <person name="Cardew S."/>
            <person name="Jensie-Markopoulos S."/>
            <person name="Salva-Serra F."/>
            <person name="Jaen-Luchoro D."/>
            <person name="Karlsson R."/>
            <person name="Svensson-Stadler L."/>
            <person name="Chun J."/>
            <person name="Moore E."/>
        </authorList>
    </citation>
    <scope>NUCLEOTIDE SEQUENCE [LARGE SCALE GENOMIC DNA]</scope>
    <source>
        <strain evidence="1 2">CCUG 54555</strain>
    </source>
</reference>
<dbReference type="EMBL" id="VZOJ01000114">
    <property type="protein sequence ID" value="KAB0633301.1"/>
    <property type="molecule type" value="Genomic_DNA"/>
</dbReference>
<comment type="caution">
    <text evidence="1">The sequence shown here is derived from an EMBL/GenBank/DDBJ whole genome shotgun (WGS) entry which is preliminary data.</text>
</comment>
<sequence length="108" mass="11936">MNPVQLVRLLHFVSVRQSGSLCGGLPRWLNDPSGMPAVKNTTSVNSQNTTSELGNCIVPDESWYLWSGVAPGCFSWFCCISTGRRTTEYPLFRLFPVACSNPGHLLRC</sequence>